<evidence type="ECO:0000256" key="3">
    <source>
        <dbReference type="ARBA" id="ARBA00022475"/>
    </source>
</evidence>
<comment type="caution">
    <text evidence="9">The sequence shown here is derived from an EMBL/GenBank/DDBJ whole genome shotgun (WGS) entry which is preliminary data.</text>
</comment>
<dbReference type="Proteomes" id="UP001207626">
    <property type="component" value="Unassembled WGS sequence"/>
</dbReference>
<evidence type="ECO:0000256" key="1">
    <source>
        <dbReference type="ARBA" id="ARBA00004651"/>
    </source>
</evidence>
<dbReference type="PRINTS" id="PR01837">
    <property type="entry name" value="MGTCSAPBPROT"/>
</dbReference>
<evidence type="ECO:0000259" key="8">
    <source>
        <dbReference type="Pfam" id="PF02308"/>
    </source>
</evidence>
<evidence type="ECO:0000313" key="9">
    <source>
        <dbReference type="EMBL" id="MCY9518868.1"/>
    </source>
</evidence>
<protein>
    <submittedName>
        <fullName evidence="9">MgtC/SapB family protein</fullName>
    </submittedName>
</protein>
<comment type="subcellular location">
    <subcellularLocation>
        <location evidence="1">Cell membrane</location>
        <topology evidence="1">Multi-pass membrane protein</topology>
    </subcellularLocation>
</comment>
<evidence type="ECO:0000313" key="10">
    <source>
        <dbReference type="Proteomes" id="UP001207626"/>
    </source>
</evidence>
<evidence type="ECO:0000256" key="6">
    <source>
        <dbReference type="ARBA" id="ARBA00023136"/>
    </source>
</evidence>
<feature type="transmembrane region" description="Helical" evidence="7">
    <location>
        <begin position="83"/>
        <end position="100"/>
    </location>
</feature>
<sequence>MTDMISIHPEVWQIDYWELTIRVIIAVALGGAIGLERELGEHAAGFRTHILVCLGSALIMMLSSYGFSAFIYETNVRMDPARLAAQVISGIGFLGAGTILRTGMTVSGLTTAASLWVVAAIGLAVGAGFYYGAILTAFTAFFSLFMLNKLEKKFARFTKSSQTRHLALVVQDAPSHIGTVLQILKEQGLTVCDMAVEPLDSWNGNGDGLQSNTDVGALNMECVLMQLTLKSRAWHVETLLGELLSLTCVKSIKHFAIEELAMERGKWSLSDLFGGEKRPGRDGETKL</sequence>
<evidence type="ECO:0000256" key="5">
    <source>
        <dbReference type="ARBA" id="ARBA00022989"/>
    </source>
</evidence>
<keyword evidence="4 7" id="KW-0812">Transmembrane</keyword>
<dbReference type="RefSeq" id="WP_087433849.1">
    <property type="nucleotide sequence ID" value="NZ_JAMDLV010000033.1"/>
</dbReference>
<keyword evidence="10" id="KW-1185">Reference proteome</keyword>
<proteinExistence type="inferred from homology"/>
<dbReference type="PANTHER" id="PTHR33778:SF1">
    <property type="entry name" value="MAGNESIUM TRANSPORTER YHID-RELATED"/>
    <property type="match status" value="1"/>
</dbReference>
<evidence type="ECO:0000256" key="7">
    <source>
        <dbReference type="SAM" id="Phobius"/>
    </source>
</evidence>
<dbReference type="PANTHER" id="PTHR33778">
    <property type="entry name" value="PROTEIN MGTC"/>
    <property type="match status" value="1"/>
</dbReference>
<reference evidence="9 10" key="1">
    <citation type="submission" date="2022-05" db="EMBL/GenBank/DDBJ databases">
        <title>Genome Sequencing of Bee-Associated Microbes.</title>
        <authorList>
            <person name="Dunlap C."/>
        </authorList>
    </citation>
    <scope>NUCLEOTIDE SEQUENCE [LARGE SCALE GENOMIC DNA]</scope>
    <source>
        <strain evidence="9 10">NRRL NRS-1438</strain>
    </source>
</reference>
<keyword evidence="6 7" id="KW-0472">Membrane</keyword>
<keyword evidence="3" id="KW-1003">Cell membrane</keyword>
<accession>A0ABT4DRJ7</accession>
<name>A0ABT4DRJ7_9BACL</name>
<organism evidence="9 10">
    <name type="scientific">Paenibacillus apiarius</name>
    <dbReference type="NCBI Taxonomy" id="46240"/>
    <lineage>
        <taxon>Bacteria</taxon>
        <taxon>Bacillati</taxon>
        <taxon>Bacillota</taxon>
        <taxon>Bacilli</taxon>
        <taxon>Bacillales</taxon>
        <taxon>Paenibacillaceae</taxon>
        <taxon>Paenibacillus</taxon>
    </lineage>
</organism>
<comment type="similarity">
    <text evidence="2">Belongs to the MgtC/SapB family.</text>
</comment>
<dbReference type="InterPro" id="IPR049177">
    <property type="entry name" value="MgtC_SapB_SrpB_YhiD_N"/>
</dbReference>
<dbReference type="Pfam" id="PF02308">
    <property type="entry name" value="MgtC"/>
    <property type="match status" value="1"/>
</dbReference>
<evidence type="ECO:0000256" key="4">
    <source>
        <dbReference type="ARBA" id="ARBA00022692"/>
    </source>
</evidence>
<feature type="domain" description="MgtC/SapB/SrpB/YhiD N-terminal" evidence="8">
    <location>
        <begin position="24"/>
        <end position="152"/>
    </location>
</feature>
<dbReference type="EMBL" id="JAMDLW010000003">
    <property type="protein sequence ID" value="MCY9518868.1"/>
    <property type="molecule type" value="Genomic_DNA"/>
</dbReference>
<evidence type="ECO:0000256" key="2">
    <source>
        <dbReference type="ARBA" id="ARBA00009298"/>
    </source>
</evidence>
<keyword evidence="5 7" id="KW-1133">Transmembrane helix</keyword>
<dbReference type="InterPro" id="IPR003416">
    <property type="entry name" value="MgtC/SapB/SrpB/YhiD_fam"/>
</dbReference>
<feature type="transmembrane region" description="Helical" evidence="7">
    <location>
        <begin position="48"/>
        <end position="71"/>
    </location>
</feature>
<gene>
    <name evidence="9" type="ORF">M5X09_04140</name>
</gene>